<keyword evidence="2 6" id="KW-0812">Transmembrane</keyword>
<feature type="transmembrane region" description="Helical" evidence="6">
    <location>
        <begin position="162"/>
        <end position="182"/>
    </location>
</feature>
<evidence type="ECO:0000259" key="7">
    <source>
        <dbReference type="PROSITE" id="PS50850"/>
    </source>
</evidence>
<reference evidence="8 9" key="1">
    <citation type="submission" date="2020-04" db="EMBL/GenBank/DDBJ databases">
        <authorList>
            <person name="Laetsch R D."/>
            <person name="Stevens L."/>
            <person name="Kumar S."/>
            <person name="Blaxter L. M."/>
        </authorList>
    </citation>
    <scope>NUCLEOTIDE SEQUENCE [LARGE SCALE GENOMIC DNA]</scope>
</reference>
<sequence length="496" mass="55450">MMTEREEAAKTRGTSMGNFNYLLLDADKVLTAFGKYGRYQMLTYFITNSVQLLFSANMMVMPFITKRATFDCHFAPKDEWTYTILSNDSCHVLDGNNWQVPCSSIPGYSYAYNQNVSTMASEFGLVCDDYNSIEHSTSIFLLGGMLVTPLITQLSDIFGRRIAFLVPLYTSVIANIICAIAPNYTIFLIFRFFSGVATTSFAMTGYVLCMESVALDFHSFIPLLSSLTWVLGYILAGVFDMFISNWRWLYFAVSLPGILTIPFYWFTPESLHWLVNNKKERKIESVIMNGTYWALSLFSVDLSEDEHLGYFLSGLIELPAGGLSVILLICCDRKLVSFFSLLSTAVFMLCTIYVPIEKNIRMIFPLLAKSANSIAWSSQPLLYTEATPTTVRNVVCGIIAFIGDIGSVAAPYLKRMEAVSVNAPTILISALSVIAAFCVVLLPETKGRKLPEDLNDFDLGPLLRCFAPKNEAASEEEVVEHQEEQNTQPEGDHNIV</sequence>
<evidence type="ECO:0000256" key="2">
    <source>
        <dbReference type="ARBA" id="ARBA00022692"/>
    </source>
</evidence>
<dbReference type="Gene3D" id="1.20.1250.20">
    <property type="entry name" value="MFS general substrate transporter like domains"/>
    <property type="match status" value="2"/>
</dbReference>
<feature type="region of interest" description="Disordered" evidence="5">
    <location>
        <begin position="473"/>
        <end position="496"/>
    </location>
</feature>
<comment type="caution">
    <text evidence="8">The sequence shown here is derived from an EMBL/GenBank/DDBJ whole genome shotgun (WGS) entry which is preliminary data.</text>
</comment>
<dbReference type="AlphaFoldDB" id="A0A8S1E8J1"/>
<name>A0A8S1E8J1_9PELO</name>
<dbReference type="InterPro" id="IPR036259">
    <property type="entry name" value="MFS_trans_sf"/>
</dbReference>
<accession>A0A8S1E8J1</accession>
<keyword evidence="4 6" id="KW-0472">Membrane</keyword>
<feature type="transmembrane region" description="Helical" evidence="6">
    <location>
        <begin position="425"/>
        <end position="442"/>
    </location>
</feature>
<gene>
    <name evidence="8" type="ORF">CBOVIS_LOCUS1204</name>
</gene>
<evidence type="ECO:0000256" key="5">
    <source>
        <dbReference type="SAM" id="MobiDB-lite"/>
    </source>
</evidence>
<dbReference type="PROSITE" id="PS50850">
    <property type="entry name" value="MFS"/>
    <property type="match status" value="1"/>
</dbReference>
<organism evidence="8 9">
    <name type="scientific">Caenorhabditis bovis</name>
    <dbReference type="NCBI Taxonomy" id="2654633"/>
    <lineage>
        <taxon>Eukaryota</taxon>
        <taxon>Metazoa</taxon>
        <taxon>Ecdysozoa</taxon>
        <taxon>Nematoda</taxon>
        <taxon>Chromadorea</taxon>
        <taxon>Rhabditida</taxon>
        <taxon>Rhabditina</taxon>
        <taxon>Rhabditomorpha</taxon>
        <taxon>Rhabditoidea</taxon>
        <taxon>Rhabditidae</taxon>
        <taxon>Peloderinae</taxon>
        <taxon>Caenorhabditis</taxon>
    </lineage>
</organism>
<proteinExistence type="predicted"/>
<dbReference type="EMBL" id="CADEPM010000001">
    <property type="protein sequence ID" value="CAB3397851.1"/>
    <property type="molecule type" value="Genomic_DNA"/>
</dbReference>
<feature type="domain" description="Major facilitator superfamily (MFS) profile" evidence="7">
    <location>
        <begin position="43"/>
        <end position="496"/>
    </location>
</feature>
<dbReference type="PANTHER" id="PTHR24064">
    <property type="entry name" value="SOLUTE CARRIER FAMILY 22 MEMBER"/>
    <property type="match status" value="1"/>
</dbReference>
<feature type="transmembrane region" description="Helical" evidence="6">
    <location>
        <begin position="41"/>
        <end position="60"/>
    </location>
</feature>
<dbReference type="Proteomes" id="UP000494206">
    <property type="component" value="Unassembled WGS sequence"/>
</dbReference>
<dbReference type="Pfam" id="PF07690">
    <property type="entry name" value="MFS_1"/>
    <property type="match status" value="1"/>
</dbReference>
<evidence type="ECO:0000256" key="3">
    <source>
        <dbReference type="ARBA" id="ARBA00022989"/>
    </source>
</evidence>
<evidence type="ECO:0000256" key="4">
    <source>
        <dbReference type="ARBA" id="ARBA00023136"/>
    </source>
</evidence>
<evidence type="ECO:0000256" key="1">
    <source>
        <dbReference type="ARBA" id="ARBA00004141"/>
    </source>
</evidence>
<dbReference type="InterPro" id="IPR020846">
    <property type="entry name" value="MFS_dom"/>
</dbReference>
<protein>
    <recommendedName>
        <fullName evidence="7">Major facilitator superfamily (MFS) profile domain-containing protein</fullName>
    </recommendedName>
</protein>
<keyword evidence="3 6" id="KW-1133">Transmembrane helix</keyword>
<feature type="transmembrane region" description="Helical" evidence="6">
    <location>
        <begin position="394"/>
        <end position="413"/>
    </location>
</feature>
<evidence type="ECO:0000313" key="8">
    <source>
        <dbReference type="EMBL" id="CAB3397851.1"/>
    </source>
</evidence>
<feature type="compositionally biased region" description="Basic and acidic residues" evidence="5">
    <location>
        <begin position="479"/>
        <end position="496"/>
    </location>
</feature>
<dbReference type="GO" id="GO:0022857">
    <property type="term" value="F:transmembrane transporter activity"/>
    <property type="evidence" value="ECO:0007669"/>
    <property type="project" value="InterPro"/>
</dbReference>
<dbReference type="InterPro" id="IPR011701">
    <property type="entry name" value="MFS"/>
</dbReference>
<dbReference type="OrthoDB" id="3936150at2759"/>
<feature type="transmembrane region" description="Helical" evidence="6">
    <location>
        <begin position="336"/>
        <end position="356"/>
    </location>
</feature>
<keyword evidence="9" id="KW-1185">Reference proteome</keyword>
<evidence type="ECO:0000313" key="9">
    <source>
        <dbReference type="Proteomes" id="UP000494206"/>
    </source>
</evidence>
<comment type="subcellular location">
    <subcellularLocation>
        <location evidence="1">Membrane</location>
        <topology evidence="1">Multi-pass membrane protein</topology>
    </subcellularLocation>
</comment>
<feature type="transmembrane region" description="Helical" evidence="6">
    <location>
        <begin position="248"/>
        <end position="266"/>
    </location>
</feature>
<evidence type="ECO:0000256" key="6">
    <source>
        <dbReference type="SAM" id="Phobius"/>
    </source>
</evidence>
<feature type="transmembrane region" description="Helical" evidence="6">
    <location>
        <begin position="220"/>
        <end position="242"/>
    </location>
</feature>
<dbReference type="GO" id="GO:0016020">
    <property type="term" value="C:membrane"/>
    <property type="evidence" value="ECO:0007669"/>
    <property type="project" value="UniProtKB-SubCell"/>
</dbReference>
<dbReference type="SUPFAM" id="SSF103473">
    <property type="entry name" value="MFS general substrate transporter"/>
    <property type="match status" value="1"/>
</dbReference>
<feature type="transmembrane region" description="Helical" evidence="6">
    <location>
        <begin position="188"/>
        <end position="208"/>
    </location>
</feature>
<feature type="transmembrane region" description="Helical" evidence="6">
    <location>
        <begin position="308"/>
        <end position="329"/>
    </location>
</feature>
<dbReference type="CDD" id="cd17317">
    <property type="entry name" value="MFS_SLC22"/>
    <property type="match status" value="1"/>
</dbReference>